<dbReference type="STRING" id="985895.E4ZLI5"/>
<evidence type="ECO:0000256" key="1">
    <source>
        <dbReference type="SAM" id="MobiDB-lite"/>
    </source>
</evidence>
<dbReference type="Proteomes" id="UP000002668">
    <property type="component" value="Genome"/>
</dbReference>
<keyword evidence="2" id="KW-1133">Transmembrane helix</keyword>
<keyword evidence="4" id="KW-1185">Reference proteome</keyword>
<dbReference type="InParanoid" id="E4ZLI5"/>
<protein>
    <submittedName>
        <fullName evidence="3">Uncharacterized protein</fullName>
    </submittedName>
</protein>
<accession>E4ZLI5</accession>
<keyword evidence="2" id="KW-0472">Membrane</keyword>
<proteinExistence type="predicted"/>
<dbReference type="EMBL" id="FP929094">
    <property type="protein sequence ID" value="CBX92344.1"/>
    <property type="molecule type" value="Genomic_DNA"/>
</dbReference>
<dbReference type="HOGENOM" id="CLU_112970_0_0_1"/>
<feature type="transmembrane region" description="Helical" evidence="2">
    <location>
        <begin position="65"/>
        <end position="87"/>
    </location>
</feature>
<gene>
    <name evidence="3" type="ORF">LEMA_P050500.1</name>
</gene>
<dbReference type="eggNOG" id="ENOG502QQ9Z">
    <property type="taxonomic scope" value="Eukaryota"/>
</dbReference>
<feature type="transmembrane region" description="Helical" evidence="2">
    <location>
        <begin position="99"/>
        <end position="119"/>
    </location>
</feature>
<evidence type="ECO:0000313" key="4">
    <source>
        <dbReference type="Proteomes" id="UP000002668"/>
    </source>
</evidence>
<evidence type="ECO:0000313" key="3">
    <source>
        <dbReference type="EMBL" id="CBX92344.1"/>
    </source>
</evidence>
<dbReference type="VEuPathDB" id="FungiDB:LEMA_P050500.1"/>
<feature type="transmembrane region" description="Helical" evidence="2">
    <location>
        <begin position="131"/>
        <end position="152"/>
    </location>
</feature>
<dbReference type="GeneID" id="13287065"/>
<evidence type="ECO:0000256" key="2">
    <source>
        <dbReference type="SAM" id="Phobius"/>
    </source>
</evidence>
<dbReference type="OrthoDB" id="2563633at2759"/>
<reference evidence="4" key="1">
    <citation type="journal article" date="2011" name="Nat. Commun.">
        <title>Effector diversification within compartments of the Leptosphaeria maculans genome affected by Repeat-Induced Point mutations.</title>
        <authorList>
            <person name="Rouxel T."/>
            <person name="Grandaubert J."/>
            <person name="Hane J.K."/>
            <person name="Hoede C."/>
            <person name="van de Wouw A.P."/>
            <person name="Couloux A."/>
            <person name="Dominguez V."/>
            <person name="Anthouard V."/>
            <person name="Bally P."/>
            <person name="Bourras S."/>
            <person name="Cozijnsen A.J."/>
            <person name="Ciuffetti L.M."/>
            <person name="Degrave A."/>
            <person name="Dilmaghani A."/>
            <person name="Duret L."/>
            <person name="Fudal I."/>
            <person name="Goodwin S.B."/>
            <person name="Gout L."/>
            <person name="Glaser N."/>
            <person name="Linglin J."/>
            <person name="Kema G.H.J."/>
            <person name="Lapalu N."/>
            <person name="Lawrence C.B."/>
            <person name="May K."/>
            <person name="Meyer M."/>
            <person name="Ollivier B."/>
            <person name="Poulain J."/>
            <person name="Schoch C.L."/>
            <person name="Simon A."/>
            <person name="Spatafora J.W."/>
            <person name="Stachowiak A."/>
            <person name="Turgeon B.G."/>
            <person name="Tyler B.M."/>
            <person name="Vincent D."/>
            <person name="Weissenbach J."/>
            <person name="Amselem J."/>
            <person name="Quesneville H."/>
            <person name="Oliver R.P."/>
            <person name="Wincker P."/>
            <person name="Balesdent M.-H."/>
            <person name="Howlett B.J."/>
        </authorList>
    </citation>
    <scope>NUCLEOTIDE SEQUENCE [LARGE SCALE GENOMIC DNA]</scope>
    <source>
        <strain evidence="4">JN3 / isolate v23.1.3 / race Av1-4-5-6-7-8</strain>
    </source>
</reference>
<organism evidence="4">
    <name type="scientific">Leptosphaeria maculans (strain JN3 / isolate v23.1.3 / race Av1-4-5-6-7-8)</name>
    <name type="common">Blackleg fungus</name>
    <name type="synonym">Phoma lingam</name>
    <dbReference type="NCBI Taxonomy" id="985895"/>
    <lineage>
        <taxon>Eukaryota</taxon>
        <taxon>Fungi</taxon>
        <taxon>Dikarya</taxon>
        <taxon>Ascomycota</taxon>
        <taxon>Pezizomycotina</taxon>
        <taxon>Dothideomycetes</taxon>
        <taxon>Pleosporomycetidae</taxon>
        <taxon>Pleosporales</taxon>
        <taxon>Pleosporineae</taxon>
        <taxon>Leptosphaeriaceae</taxon>
        <taxon>Plenodomus</taxon>
        <taxon>Plenodomus lingam/Leptosphaeria maculans species complex</taxon>
    </lineage>
</organism>
<feature type="compositionally biased region" description="Polar residues" evidence="1">
    <location>
        <begin position="170"/>
        <end position="179"/>
    </location>
</feature>
<feature type="transmembrane region" description="Helical" evidence="2">
    <location>
        <begin position="32"/>
        <end position="53"/>
    </location>
</feature>
<sequence length="185" mass="19886">MPKAKSPASNPNVSPDPEQNGSTIRKAFFLEAAANLCTIPLVTNTHFTLSFLLNNTADLNSASILFARLFGGIVVGGLTSALLAGSTNTRNGIESRRPTYLMLGLGEAFLIPIFLLELLKDGSLDAAISKKVAMTSIVCLVPPFVWRMYVLCVRPDILGRYKEDKGSDGKAQSGTNYGTIRSCEE</sequence>
<name>E4ZLI5_LEPMJ</name>
<dbReference type="AlphaFoldDB" id="E4ZLI5"/>
<feature type="region of interest" description="Disordered" evidence="1">
    <location>
        <begin position="163"/>
        <end position="185"/>
    </location>
</feature>
<dbReference type="OMA" id="PLLWRIY"/>
<keyword evidence="2" id="KW-0812">Transmembrane</keyword>
<dbReference type="RefSeq" id="XP_003835709.1">
    <property type="nucleotide sequence ID" value="XM_003835661.1"/>
</dbReference>